<proteinExistence type="predicted"/>
<evidence type="ECO:0000313" key="2">
    <source>
        <dbReference type="Proteomes" id="UP000199642"/>
    </source>
</evidence>
<keyword evidence="2" id="KW-1185">Reference proteome</keyword>
<sequence>MVIKAVDMWIKSLFLLVHKFDQFCYLLFTAYPYLIHIRKVEFQLLNEFSSFLWIKPVRFFV</sequence>
<name>A0A1I2SP00_9BACT</name>
<gene>
    <name evidence="1" type="ORF">SAMN04487988_104274</name>
</gene>
<reference evidence="2" key="1">
    <citation type="submission" date="2016-10" db="EMBL/GenBank/DDBJ databases">
        <authorList>
            <person name="Varghese N."/>
            <person name="Submissions S."/>
        </authorList>
    </citation>
    <scope>NUCLEOTIDE SEQUENCE [LARGE SCALE GENOMIC DNA]</scope>
    <source>
        <strain evidence="2">DSM 19315</strain>
    </source>
</reference>
<dbReference type="Proteomes" id="UP000199642">
    <property type="component" value="Unassembled WGS sequence"/>
</dbReference>
<dbReference type="EMBL" id="FOPC01000004">
    <property type="protein sequence ID" value="SFG51926.1"/>
    <property type="molecule type" value="Genomic_DNA"/>
</dbReference>
<dbReference type="AlphaFoldDB" id="A0A1I2SP00"/>
<accession>A0A1I2SP00</accession>
<protein>
    <submittedName>
        <fullName evidence="1">Uncharacterized protein</fullName>
    </submittedName>
</protein>
<organism evidence="1 2">
    <name type="scientific">Algoriphagus hitonicola</name>
    <dbReference type="NCBI Taxonomy" id="435880"/>
    <lineage>
        <taxon>Bacteria</taxon>
        <taxon>Pseudomonadati</taxon>
        <taxon>Bacteroidota</taxon>
        <taxon>Cytophagia</taxon>
        <taxon>Cytophagales</taxon>
        <taxon>Cyclobacteriaceae</taxon>
        <taxon>Algoriphagus</taxon>
    </lineage>
</organism>
<evidence type="ECO:0000313" key="1">
    <source>
        <dbReference type="EMBL" id="SFG51926.1"/>
    </source>
</evidence>